<protein>
    <submittedName>
        <fullName evidence="1">Variable lymphocyte receptor B cassette</fullName>
    </submittedName>
</protein>
<organism evidence="1">
    <name type="scientific">Petromyzon marinus</name>
    <name type="common">Sea lamprey</name>
    <dbReference type="NCBI Taxonomy" id="7757"/>
    <lineage>
        <taxon>Eukaryota</taxon>
        <taxon>Metazoa</taxon>
        <taxon>Chordata</taxon>
        <taxon>Craniata</taxon>
        <taxon>Vertebrata</taxon>
        <taxon>Cyclostomata</taxon>
        <taxon>Hyperoartia</taxon>
        <taxon>Petromyzontiformes</taxon>
        <taxon>Petromyzontidae</taxon>
        <taxon>Petromyzon</taxon>
    </lineage>
</organism>
<dbReference type="EMBL" id="EF529113">
    <property type="protein sequence ID" value="ABO85813.1"/>
    <property type="molecule type" value="Genomic_DNA"/>
</dbReference>
<feature type="non-terminal residue" evidence="1">
    <location>
        <position position="1"/>
    </location>
</feature>
<reference evidence="1" key="2">
    <citation type="submission" date="2007-03" db="EMBL/GenBank/DDBJ databases">
        <authorList>
            <person name="Mardis E.R."/>
        </authorList>
    </citation>
    <scope>NUCLEOTIDE SEQUENCE</scope>
</reference>
<proteinExistence type="predicted"/>
<feature type="non-terminal residue" evidence="1">
    <location>
        <position position="32"/>
    </location>
</feature>
<sequence>PQGRFELLVIFKELKFYTNRLTALPTGILLKL</sequence>
<accession>A5HHK8</accession>
<evidence type="ECO:0000313" key="1">
    <source>
        <dbReference type="EMBL" id="ABO85813.1"/>
    </source>
</evidence>
<name>A5HHK8_PETMA</name>
<reference evidence="1" key="1">
    <citation type="journal article" date="2007" name="Nat. Immunol.">
        <title>Evolution and diversification of lamprey antigen receptors: evidence for involvement of an AID-APOBEC family cytosine deaminase.</title>
        <authorList>
            <person name="Rogozin I.B."/>
            <person name="Iyer L.M."/>
            <person name="Liang L."/>
            <person name="Glazko G.V."/>
            <person name="Liston V.G."/>
            <person name="Pavlov Y.I."/>
            <person name="Aravind L."/>
            <person name="Pancer Z."/>
        </authorList>
    </citation>
    <scope>NUCLEOTIDE SEQUENCE</scope>
</reference>
<reference evidence="1" key="3">
    <citation type="submission" date="2007-03" db="EMBL/GenBank/DDBJ databases">
        <authorList>
            <person name="Rogozin I.B."/>
            <person name="Iyer L.M."/>
            <person name="Liang L."/>
            <person name="Glazko G.V."/>
            <person name="Liston V.G."/>
            <person name="Pavlov Y.I."/>
            <person name="Pancer Z."/>
        </authorList>
    </citation>
    <scope>NUCLEOTIDE SEQUENCE</scope>
</reference>
<keyword evidence="1" id="KW-0675">Receptor</keyword>
<dbReference type="AlphaFoldDB" id="A5HHK8"/>